<dbReference type="InterPro" id="IPR011707">
    <property type="entry name" value="Cu-oxidase-like_N"/>
</dbReference>
<keyword evidence="4" id="KW-0732">Signal</keyword>
<evidence type="ECO:0000313" key="6">
    <source>
        <dbReference type="EMBL" id="BCR06698.1"/>
    </source>
</evidence>
<proteinExistence type="predicted"/>
<feature type="domain" description="Plastocyanin-like" evidence="5">
    <location>
        <begin position="74"/>
        <end position="167"/>
    </location>
</feature>
<keyword evidence="1" id="KW-0479">Metal-binding</keyword>
<evidence type="ECO:0000256" key="2">
    <source>
        <dbReference type="ARBA" id="ARBA00023002"/>
    </source>
</evidence>
<sequence length="447" mass="47726">MNYCRIKTRGRTVLLTVVLLLCFAATGMAKIDGVTDLGLSPVFNLTAKPGHVSTPDGNSIYFWGYADNTTGQVQYPGPTLIVRQGATVTINLTNNLAVPTSMVFPGQKVTASGGTPGLLASEAAPTTGTVSYTFTATNAGTYTYYSGTQPDLQGEMGLFGALIVRPNNFNAASPTAYGAPTSAYDNEYLFLLSEMDPDIHMRVEMGFPVDTTANHPVNWFINGRGGPDTVAPAGAEAAWLPTQPYNCFPRATPGQRVLLRFIGGGRDGHPLHTHGNNFDLIARDGRALESAVGAARAAEVGVVPDLAVSDFTQSVFPGATYDAIFTWTGKNLGWDIYGTTDKMPHTCVDSGNGFDATTHEWCADHDKPLPVILPDIKDLVFGQFYSGSPYLGAAGQLPPGEGGFNQNAGFFFMWHSHNEKELTNNDIFPGGMMSMFVVEPPGTVIVE</sequence>
<evidence type="ECO:0000256" key="1">
    <source>
        <dbReference type="ARBA" id="ARBA00022723"/>
    </source>
</evidence>
<dbReference type="EMBL" id="AP024355">
    <property type="protein sequence ID" value="BCR06698.1"/>
    <property type="molecule type" value="Genomic_DNA"/>
</dbReference>
<feature type="chain" id="PRO_5046924248" description="Plastocyanin-like domain-containing protein" evidence="4">
    <location>
        <begin position="30"/>
        <end position="447"/>
    </location>
</feature>
<keyword evidence="3" id="KW-0186">Copper</keyword>
<feature type="signal peptide" evidence="4">
    <location>
        <begin position="1"/>
        <end position="29"/>
    </location>
</feature>
<dbReference type="PANTHER" id="PTHR11709">
    <property type="entry name" value="MULTI-COPPER OXIDASE"/>
    <property type="match status" value="1"/>
</dbReference>
<dbReference type="Proteomes" id="UP001319827">
    <property type="component" value="Chromosome"/>
</dbReference>
<evidence type="ECO:0000256" key="4">
    <source>
        <dbReference type="SAM" id="SignalP"/>
    </source>
</evidence>
<reference evidence="6 7" key="1">
    <citation type="journal article" date="2016" name="C (Basel)">
        <title>Selective Growth of and Electricity Production by Marine Exoelectrogenic Bacteria in Self-Aggregated Hydrogel of Microbially Reduced Graphene Oxide.</title>
        <authorList>
            <person name="Yoshida N."/>
            <person name="Goto Y."/>
            <person name="Miyata Y."/>
        </authorList>
    </citation>
    <scope>NUCLEOTIDE SEQUENCE [LARGE SCALE GENOMIC DNA]</scope>
    <source>
        <strain evidence="6 7">NIT-T3</strain>
    </source>
</reference>
<evidence type="ECO:0000313" key="7">
    <source>
        <dbReference type="Proteomes" id="UP001319827"/>
    </source>
</evidence>
<dbReference type="Pfam" id="PF07732">
    <property type="entry name" value="Cu-oxidase_3"/>
    <property type="match status" value="1"/>
</dbReference>
<accession>A0ABN6E2X3</accession>
<organism evidence="6 7">
    <name type="scientific">Desulfuromonas versatilis</name>
    <dbReference type="NCBI Taxonomy" id="2802975"/>
    <lineage>
        <taxon>Bacteria</taxon>
        <taxon>Pseudomonadati</taxon>
        <taxon>Thermodesulfobacteriota</taxon>
        <taxon>Desulfuromonadia</taxon>
        <taxon>Desulfuromonadales</taxon>
        <taxon>Desulfuromonadaceae</taxon>
        <taxon>Desulfuromonas</taxon>
    </lineage>
</organism>
<reference evidence="6 7" key="2">
    <citation type="journal article" date="2021" name="Int. J. Syst. Evol. Microbiol.">
        <title>Isolation and Polyphasic Characterization of Desulfuromonas versatilis sp. Nov., an Electrogenic Bacteria Capable of Versatile Metabolism Isolated from a Graphene Oxide-Reducing Enrichment Culture.</title>
        <authorList>
            <person name="Xie L."/>
            <person name="Yoshida N."/>
            <person name="Ishii S."/>
            <person name="Meng L."/>
        </authorList>
    </citation>
    <scope>NUCLEOTIDE SEQUENCE [LARGE SCALE GENOMIC DNA]</scope>
    <source>
        <strain evidence="6 7">NIT-T3</strain>
    </source>
</reference>
<dbReference type="Gene3D" id="2.60.40.420">
    <property type="entry name" value="Cupredoxins - blue copper proteins"/>
    <property type="match status" value="1"/>
</dbReference>
<name>A0ABN6E2X3_9BACT</name>
<dbReference type="RefSeq" id="WP_221250082.1">
    <property type="nucleotide sequence ID" value="NZ_AP024355.1"/>
</dbReference>
<keyword evidence="7" id="KW-1185">Reference proteome</keyword>
<evidence type="ECO:0000256" key="3">
    <source>
        <dbReference type="ARBA" id="ARBA00023008"/>
    </source>
</evidence>
<dbReference type="InterPro" id="IPR045087">
    <property type="entry name" value="Cu-oxidase_fam"/>
</dbReference>
<gene>
    <name evidence="6" type="ORF">DESUT3_37670</name>
</gene>
<dbReference type="SUPFAM" id="SSF49503">
    <property type="entry name" value="Cupredoxins"/>
    <property type="match status" value="2"/>
</dbReference>
<evidence type="ECO:0000259" key="5">
    <source>
        <dbReference type="Pfam" id="PF07732"/>
    </source>
</evidence>
<keyword evidence="2" id="KW-0560">Oxidoreductase</keyword>
<protein>
    <recommendedName>
        <fullName evidence="5">Plastocyanin-like domain-containing protein</fullName>
    </recommendedName>
</protein>
<dbReference type="PANTHER" id="PTHR11709:SF394">
    <property type="entry name" value="FI03373P-RELATED"/>
    <property type="match status" value="1"/>
</dbReference>
<dbReference type="InterPro" id="IPR008972">
    <property type="entry name" value="Cupredoxin"/>
</dbReference>